<keyword evidence="6" id="KW-1185">Reference proteome</keyword>
<proteinExistence type="predicted"/>
<evidence type="ECO:0000256" key="1">
    <source>
        <dbReference type="ARBA" id="ARBA00023015"/>
    </source>
</evidence>
<dbReference type="InterPro" id="IPR032687">
    <property type="entry name" value="AraC-type_N"/>
</dbReference>
<reference evidence="6" key="1">
    <citation type="journal article" date="2019" name="Int. J. Syst. Evol. Microbiol.">
        <title>The Global Catalogue of Microorganisms (GCM) 10K type strain sequencing project: providing services to taxonomists for standard genome sequencing and annotation.</title>
        <authorList>
            <consortium name="The Broad Institute Genomics Platform"/>
            <consortium name="The Broad Institute Genome Sequencing Center for Infectious Disease"/>
            <person name="Wu L."/>
            <person name="Ma J."/>
        </authorList>
    </citation>
    <scope>NUCLEOTIDE SEQUENCE [LARGE SCALE GENOMIC DNA]</scope>
    <source>
        <strain evidence="6">TISTR 1827</strain>
    </source>
</reference>
<dbReference type="Pfam" id="PF12625">
    <property type="entry name" value="Arabinose_bd"/>
    <property type="match status" value="1"/>
</dbReference>
<dbReference type="SMART" id="SM00342">
    <property type="entry name" value="HTH_ARAC"/>
    <property type="match status" value="1"/>
</dbReference>
<dbReference type="PANTHER" id="PTHR47894">
    <property type="entry name" value="HTH-TYPE TRANSCRIPTIONAL REGULATOR GADX"/>
    <property type="match status" value="1"/>
</dbReference>
<keyword evidence="3" id="KW-0804">Transcription</keyword>
<evidence type="ECO:0000313" key="6">
    <source>
        <dbReference type="Proteomes" id="UP001597493"/>
    </source>
</evidence>
<evidence type="ECO:0000256" key="3">
    <source>
        <dbReference type="ARBA" id="ARBA00023163"/>
    </source>
</evidence>
<dbReference type="InterPro" id="IPR009057">
    <property type="entry name" value="Homeodomain-like_sf"/>
</dbReference>
<gene>
    <name evidence="5" type="ORF">ACFSW5_21085</name>
</gene>
<evidence type="ECO:0000259" key="4">
    <source>
        <dbReference type="PROSITE" id="PS01124"/>
    </source>
</evidence>
<comment type="caution">
    <text evidence="5">The sequence shown here is derived from an EMBL/GenBank/DDBJ whole genome shotgun (WGS) entry which is preliminary data.</text>
</comment>
<dbReference type="Pfam" id="PF12833">
    <property type="entry name" value="HTH_18"/>
    <property type="match status" value="1"/>
</dbReference>
<evidence type="ECO:0000313" key="5">
    <source>
        <dbReference type="EMBL" id="MFD2662755.1"/>
    </source>
</evidence>
<dbReference type="Gene3D" id="1.10.10.60">
    <property type="entry name" value="Homeodomain-like"/>
    <property type="match status" value="1"/>
</dbReference>
<dbReference type="EMBL" id="JBHUMY010000032">
    <property type="protein sequence ID" value="MFD2662755.1"/>
    <property type="molecule type" value="Genomic_DNA"/>
</dbReference>
<dbReference type="SUPFAM" id="SSF46689">
    <property type="entry name" value="Homeodomain-like"/>
    <property type="match status" value="1"/>
</dbReference>
<dbReference type="PROSITE" id="PS01124">
    <property type="entry name" value="HTH_ARAC_FAMILY_2"/>
    <property type="match status" value="1"/>
</dbReference>
<dbReference type="Proteomes" id="UP001597493">
    <property type="component" value="Unassembled WGS sequence"/>
</dbReference>
<keyword evidence="1" id="KW-0805">Transcription regulation</keyword>
<name>A0ABW5R313_9BACL</name>
<dbReference type="PANTHER" id="PTHR47894:SF1">
    <property type="entry name" value="HTH-TYPE TRANSCRIPTIONAL REGULATOR VQSM"/>
    <property type="match status" value="1"/>
</dbReference>
<accession>A0ABW5R313</accession>
<keyword evidence="2" id="KW-0238">DNA-binding</keyword>
<dbReference type="RefSeq" id="WP_379277525.1">
    <property type="nucleotide sequence ID" value="NZ_JBHUGT010000035.1"/>
</dbReference>
<evidence type="ECO:0000256" key="2">
    <source>
        <dbReference type="ARBA" id="ARBA00023125"/>
    </source>
</evidence>
<feature type="domain" description="HTH araC/xylS-type" evidence="4">
    <location>
        <begin position="235"/>
        <end position="333"/>
    </location>
</feature>
<protein>
    <submittedName>
        <fullName evidence="5">AraC family transcriptional regulator</fullName>
    </submittedName>
</protein>
<sequence length="346" mass="39570">MSNARDFAVSMIYPIMKTIVQKGFDFERFCERVSFDASLLQDAEARIHETELMRLMNEAAQYTDDDYFGLNQGRLTDIADMGILGYVMLHSATIADALQAYRRYHVILCSGYNLDWEELGEDVCLRFYYPDSSRISRHCMEDMISSLYHLIVRMSNRAVAVREIRFAHAGPADLGPYLDVFGVEPRFGGKDNYIRLGKEVLHDPILYSDPGLRKSFESIAEQIRSRLLGGTEFSDRVFRWILQSMPASFPTVQQTAEAFNMSTRSLQAKLKEENTSYNLLSAKVRKELAMEYLNKREHAIGEIAYLLHYSEPSAFQAAFKKWTGLTPGEYRAGAMQKRLYSSLSPG</sequence>
<dbReference type="InterPro" id="IPR018060">
    <property type="entry name" value="HTH_AraC"/>
</dbReference>
<organism evidence="5 6">
    <name type="scientific">Paenibacillus thailandensis</name>
    <dbReference type="NCBI Taxonomy" id="393250"/>
    <lineage>
        <taxon>Bacteria</taxon>
        <taxon>Bacillati</taxon>
        <taxon>Bacillota</taxon>
        <taxon>Bacilli</taxon>
        <taxon>Bacillales</taxon>
        <taxon>Paenibacillaceae</taxon>
        <taxon>Paenibacillus</taxon>
    </lineage>
</organism>